<dbReference type="GO" id="GO:0016787">
    <property type="term" value="F:hydrolase activity"/>
    <property type="evidence" value="ECO:0007669"/>
    <property type="project" value="UniProtKB-KW"/>
</dbReference>
<name>A0A2S8F570_9BACT</name>
<comment type="caution">
    <text evidence="2">The sequence shown here is derived from an EMBL/GenBank/DDBJ whole genome shotgun (WGS) entry which is preliminary data.</text>
</comment>
<dbReference type="InterPro" id="IPR006680">
    <property type="entry name" value="Amidohydro-rel"/>
</dbReference>
<dbReference type="Gene3D" id="3.20.20.140">
    <property type="entry name" value="Metal-dependent hydrolases"/>
    <property type="match status" value="1"/>
</dbReference>
<reference evidence="2 3" key="1">
    <citation type="submission" date="2018-02" db="EMBL/GenBank/DDBJ databases">
        <title>Comparative genomes isolates from brazilian mangrove.</title>
        <authorList>
            <person name="Araujo J.E."/>
            <person name="Taketani R.G."/>
            <person name="Silva M.C.P."/>
            <person name="Loureco M.V."/>
            <person name="Andreote F.D."/>
        </authorList>
    </citation>
    <scope>NUCLEOTIDE SEQUENCE [LARGE SCALE GENOMIC DNA]</scope>
    <source>
        <strain evidence="2 3">HEX-2 MGV</strain>
    </source>
</reference>
<feature type="domain" description="Amidohydrolase-related" evidence="1">
    <location>
        <begin position="41"/>
        <end position="312"/>
    </location>
</feature>
<sequence length="316" mass="35561">MDNSSVSKQLSRRQVIQAAAVAAVASSKPIWANEPPKNGWIDAHVHIWTPDTQAYPLAEGFQKSDMRPTSFTPDELFAQCRPVGVDRIVLIQMSFYKFDNRYMLDAIAKYPDTFRGVGIIDHQQASAAATMKALQKQGVTGFRLYANAESAKSWINSPEMAVMWKTAGDTGQAICLLANPDALPAIESLCRKFPRTRVVIDHFGRIGVDGKFRSQDLNNLSKLADLPEVFIKTSAFYALGEKKPPYLDLAPMIRQLYEKFGPERLMWASDCPYQVQDAHTYAASIELIRDRLDFLTEEDKSWILQKTAQKVYWSAS</sequence>
<accession>A0A2S8F570</accession>
<dbReference type="InterPro" id="IPR032466">
    <property type="entry name" value="Metal_Hydrolase"/>
</dbReference>
<keyword evidence="2" id="KW-0378">Hydrolase</keyword>
<dbReference type="OrthoDB" id="9787654at2"/>
<gene>
    <name evidence="2" type="ORF">C5Y96_17330</name>
</gene>
<organism evidence="2 3">
    <name type="scientific">Blastopirellula marina</name>
    <dbReference type="NCBI Taxonomy" id="124"/>
    <lineage>
        <taxon>Bacteria</taxon>
        <taxon>Pseudomonadati</taxon>
        <taxon>Planctomycetota</taxon>
        <taxon>Planctomycetia</taxon>
        <taxon>Pirellulales</taxon>
        <taxon>Pirellulaceae</taxon>
        <taxon>Blastopirellula</taxon>
    </lineage>
</organism>
<dbReference type="PANTHER" id="PTHR35563">
    <property type="entry name" value="BARREL METAL-DEPENDENT HYDROLASE, PUTATIVE (AFU_ORTHOLOGUE AFUA_1G16240)-RELATED"/>
    <property type="match status" value="1"/>
</dbReference>
<evidence type="ECO:0000259" key="1">
    <source>
        <dbReference type="Pfam" id="PF04909"/>
    </source>
</evidence>
<dbReference type="SUPFAM" id="SSF51556">
    <property type="entry name" value="Metallo-dependent hydrolases"/>
    <property type="match status" value="1"/>
</dbReference>
<evidence type="ECO:0000313" key="2">
    <source>
        <dbReference type="EMBL" id="PQO27306.1"/>
    </source>
</evidence>
<proteinExistence type="predicted"/>
<dbReference type="PANTHER" id="PTHR35563:SF2">
    <property type="entry name" value="BARREL METAL-DEPENDENT HYDROLASE, PUTATIVE (AFU_ORTHOLOGUE AFUA_1G16240)-RELATED"/>
    <property type="match status" value="1"/>
</dbReference>
<dbReference type="Proteomes" id="UP000240009">
    <property type="component" value="Unassembled WGS sequence"/>
</dbReference>
<protein>
    <submittedName>
        <fullName evidence="2">Amidohydrolase</fullName>
    </submittedName>
</protein>
<evidence type="ECO:0000313" key="3">
    <source>
        <dbReference type="Proteomes" id="UP000240009"/>
    </source>
</evidence>
<dbReference type="RefSeq" id="WP_105355895.1">
    <property type="nucleotide sequence ID" value="NZ_PUIA01000057.1"/>
</dbReference>
<dbReference type="Pfam" id="PF04909">
    <property type="entry name" value="Amidohydro_2"/>
    <property type="match status" value="1"/>
</dbReference>
<dbReference type="EMBL" id="PUIA01000057">
    <property type="protein sequence ID" value="PQO27306.1"/>
    <property type="molecule type" value="Genomic_DNA"/>
</dbReference>
<dbReference type="AlphaFoldDB" id="A0A2S8F570"/>
<dbReference type="InterPro" id="IPR052358">
    <property type="entry name" value="Aro_Compnd_Degr_Hydrolases"/>
</dbReference>